<evidence type="ECO:0000256" key="1">
    <source>
        <dbReference type="SAM" id="Phobius"/>
    </source>
</evidence>
<feature type="transmembrane region" description="Helical" evidence="1">
    <location>
        <begin position="79"/>
        <end position="96"/>
    </location>
</feature>
<dbReference type="EMBL" id="AM114193">
    <property type="protein sequence ID" value="CAJ35245.1"/>
    <property type="molecule type" value="Genomic_DNA"/>
</dbReference>
<dbReference type="AlphaFoldDB" id="Q0W8P8"/>
<reference evidence="2 3" key="1">
    <citation type="journal article" date="2006" name="Science">
        <title>Genome of rice cluster I archaea -- the key methane producers in the rice rhizosphere.</title>
        <authorList>
            <person name="Erkel C."/>
            <person name="Kube M."/>
            <person name="Reinhardt R."/>
            <person name="Liesack W."/>
        </authorList>
    </citation>
    <scope>NUCLEOTIDE SEQUENCE [LARGE SCALE GENOMIC DNA]</scope>
    <source>
        <strain evidence="3">DSM 22066 / NBRC 105507 / MRE50</strain>
    </source>
</reference>
<evidence type="ECO:0000313" key="2">
    <source>
        <dbReference type="EMBL" id="CAJ35245.1"/>
    </source>
</evidence>
<feature type="transmembrane region" description="Helical" evidence="1">
    <location>
        <begin position="116"/>
        <end position="135"/>
    </location>
</feature>
<proteinExistence type="predicted"/>
<organism evidence="2 3">
    <name type="scientific">Methanocella arvoryzae (strain DSM 22066 / NBRC 105507 / MRE50)</name>
    <dbReference type="NCBI Taxonomy" id="351160"/>
    <lineage>
        <taxon>Archaea</taxon>
        <taxon>Methanobacteriati</taxon>
        <taxon>Methanobacteriota</taxon>
        <taxon>Stenosarchaea group</taxon>
        <taxon>Methanomicrobia</taxon>
        <taxon>Methanocellales</taxon>
        <taxon>Methanocellaceae</taxon>
        <taxon>Methanocella</taxon>
    </lineage>
</organism>
<keyword evidence="1" id="KW-0812">Transmembrane</keyword>
<dbReference type="STRING" id="351160.LRC262"/>
<keyword evidence="1" id="KW-1133">Transmembrane helix</keyword>
<dbReference type="eggNOG" id="arCOG11706">
    <property type="taxonomic scope" value="Archaea"/>
</dbReference>
<protein>
    <submittedName>
        <fullName evidence="2">Uncharacterized protein</fullName>
    </submittedName>
</protein>
<dbReference type="Proteomes" id="UP000000663">
    <property type="component" value="Chromosome"/>
</dbReference>
<keyword evidence="1" id="KW-0472">Membrane</keyword>
<accession>Q0W8P8</accession>
<sequence length="139" mass="16351">MTAMEEKYDPDTIAKIELINRKVDEINQRRMNIHTTRVEDELDCEELEAYIKSLNLTEEQRRIIDQHNRNSNKPAMSKGMLYFIIMAAGVILQFYVGYEIYNLTSKGTLETLEMAYLALLIGFFAFNGFQLLRYLRIVR</sequence>
<evidence type="ECO:0000313" key="3">
    <source>
        <dbReference type="Proteomes" id="UP000000663"/>
    </source>
</evidence>
<dbReference type="KEGG" id="rci:LRC262"/>
<gene>
    <name evidence="2" type="ORF">LRC262</name>
</gene>
<name>Q0W8P8_METAR</name>
<keyword evidence="3" id="KW-1185">Reference proteome</keyword>